<keyword evidence="6" id="KW-1185">Reference proteome</keyword>
<dbReference type="InterPro" id="IPR029064">
    <property type="entry name" value="Ribosomal_eL30-like_sf"/>
</dbReference>
<protein>
    <submittedName>
        <fullName evidence="5">23S rRNA (Guanosine(2251)-2'-O)-methyltransferase RlmB</fullName>
    </submittedName>
</protein>
<name>A0A511N6Q3_DEIC1</name>
<dbReference type="InterPro" id="IPR029026">
    <property type="entry name" value="tRNA_m1G_MTases_N"/>
</dbReference>
<dbReference type="GO" id="GO:0003723">
    <property type="term" value="F:RNA binding"/>
    <property type="evidence" value="ECO:0007669"/>
    <property type="project" value="InterPro"/>
</dbReference>
<organism evidence="5 6">
    <name type="scientific">Deinococcus cellulosilyticus (strain DSM 18568 / NBRC 106333 / KACC 11606 / 5516J-15)</name>
    <dbReference type="NCBI Taxonomy" id="1223518"/>
    <lineage>
        <taxon>Bacteria</taxon>
        <taxon>Thermotogati</taxon>
        <taxon>Deinococcota</taxon>
        <taxon>Deinococci</taxon>
        <taxon>Deinococcales</taxon>
        <taxon>Deinococcaceae</taxon>
        <taxon>Deinococcus</taxon>
    </lineage>
</organism>
<dbReference type="CDD" id="cd18103">
    <property type="entry name" value="SpoU-like_RlmB"/>
    <property type="match status" value="1"/>
</dbReference>
<dbReference type="InterPro" id="IPR001537">
    <property type="entry name" value="SpoU_MeTrfase"/>
</dbReference>
<reference evidence="5 6" key="1">
    <citation type="submission" date="2019-07" db="EMBL/GenBank/DDBJ databases">
        <title>Whole genome shotgun sequence of Deinococcus cellulosilyticus NBRC 106333.</title>
        <authorList>
            <person name="Hosoyama A."/>
            <person name="Uohara A."/>
            <person name="Ohji S."/>
            <person name="Ichikawa N."/>
        </authorList>
    </citation>
    <scope>NUCLEOTIDE SEQUENCE [LARGE SCALE GENOMIC DNA]</scope>
    <source>
        <strain evidence="5 6">NBRC 106333</strain>
    </source>
</reference>
<dbReference type="GO" id="GO:0032259">
    <property type="term" value="P:methylation"/>
    <property type="evidence" value="ECO:0007669"/>
    <property type="project" value="UniProtKB-KW"/>
</dbReference>
<gene>
    <name evidence="5" type="ORF">DC3_37260</name>
</gene>
<dbReference type="Gene3D" id="3.30.1330.30">
    <property type="match status" value="1"/>
</dbReference>
<dbReference type="GO" id="GO:0006396">
    <property type="term" value="P:RNA processing"/>
    <property type="evidence" value="ECO:0007669"/>
    <property type="project" value="InterPro"/>
</dbReference>
<dbReference type="InterPro" id="IPR013123">
    <property type="entry name" value="SpoU_subst-bd"/>
</dbReference>
<dbReference type="EMBL" id="BJXB01000017">
    <property type="protein sequence ID" value="GEM48091.1"/>
    <property type="molecule type" value="Genomic_DNA"/>
</dbReference>
<evidence type="ECO:0000259" key="4">
    <source>
        <dbReference type="SMART" id="SM00967"/>
    </source>
</evidence>
<dbReference type="NCBIfam" id="TIGR00186">
    <property type="entry name" value="rRNA_methyl_3"/>
    <property type="match status" value="1"/>
</dbReference>
<comment type="similarity">
    <text evidence="1">Belongs to the class IV-like SAM-binding methyltransferase superfamily. RNA methyltransferase TrmH family.</text>
</comment>
<sequence length="237" mass="25890">MLIYGRNPVFEALRNGEVLEVLVAKGIEPRVVRELEEYNIPLKFMPRIELDQMVGSTQHQGLIAEVADLHFSDVDDIFDLAEEKGEQVLMVLLDGITDPRNFGAIIRSAEVLGAHGVVVEERRSAPLSAVVAKTAAGATAYLPIAQVKNMARFIDQLKEHGVWVYGAAGEARMGVAQVDYARPLALVIGSEGDGMRRLVREKCDELISIPIQGKIQSLNASVAASILIYQAVQSRSK</sequence>
<dbReference type="FunFam" id="3.40.1280.10:FF:000008">
    <property type="entry name" value="Group 3 RNA methyltransferase TrmH"/>
    <property type="match status" value="1"/>
</dbReference>
<proteinExistence type="inferred from homology"/>
<dbReference type="PANTHER" id="PTHR46429:SF1">
    <property type="entry name" value="23S RRNA (GUANOSINE-2'-O-)-METHYLTRANSFERASE RLMB"/>
    <property type="match status" value="1"/>
</dbReference>
<dbReference type="SUPFAM" id="SSF55315">
    <property type="entry name" value="L30e-like"/>
    <property type="match status" value="1"/>
</dbReference>
<keyword evidence="2 5" id="KW-0489">Methyltransferase</keyword>
<dbReference type="OrthoDB" id="9794400at2"/>
<dbReference type="Gene3D" id="3.40.1280.10">
    <property type="match status" value="1"/>
</dbReference>
<evidence type="ECO:0000256" key="1">
    <source>
        <dbReference type="ARBA" id="ARBA00007228"/>
    </source>
</evidence>
<dbReference type="SMART" id="SM00967">
    <property type="entry name" value="SpoU_sub_bind"/>
    <property type="match status" value="1"/>
</dbReference>
<dbReference type="RefSeq" id="WP_146886867.1">
    <property type="nucleotide sequence ID" value="NZ_BJXB01000017.1"/>
</dbReference>
<dbReference type="PANTHER" id="PTHR46429">
    <property type="entry name" value="23S RRNA (GUANOSINE-2'-O-)-METHYLTRANSFERASE RLMB"/>
    <property type="match status" value="1"/>
</dbReference>
<dbReference type="AlphaFoldDB" id="A0A511N6Q3"/>
<dbReference type="SUPFAM" id="SSF75217">
    <property type="entry name" value="alpha/beta knot"/>
    <property type="match status" value="1"/>
</dbReference>
<accession>A0A511N6Q3</accession>
<dbReference type="Proteomes" id="UP000321306">
    <property type="component" value="Unassembled WGS sequence"/>
</dbReference>
<evidence type="ECO:0000256" key="2">
    <source>
        <dbReference type="ARBA" id="ARBA00022603"/>
    </source>
</evidence>
<feature type="domain" description="RNA 2-O ribose methyltransferase substrate binding" evidence="4">
    <location>
        <begin position="2"/>
        <end position="72"/>
    </location>
</feature>
<dbReference type="InterPro" id="IPR004441">
    <property type="entry name" value="rRNA_MeTrfase_TrmH"/>
</dbReference>
<dbReference type="InterPro" id="IPR029028">
    <property type="entry name" value="Alpha/beta_knot_MTases"/>
</dbReference>
<keyword evidence="3 5" id="KW-0808">Transferase</keyword>
<evidence type="ECO:0000256" key="3">
    <source>
        <dbReference type="ARBA" id="ARBA00022679"/>
    </source>
</evidence>
<comment type="caution">
    <text evidence="5">The sequence shown here is derived from an EMBL/GenBank/DDBJ whole genome shotgun (WGS) entry which is preliminary data.</text>
</comment>
<evidence type="ECO:0000313" key="6">
    <source>
        <dbReference type="Proteomes" id="UP000321306"/>
    </source>
</evidence>
<dbReference type="Pfam" id="PF08032">
    <property type="entry name" value="SpoU_sub_bind"/>
    <property type="match status" value="1"/>
</dbReference>
<dbReference type="GO" id="GO:0008173">
    <property type="term" value="F:RNA methyltransferase activity"/>
    <property type="evidence" value="ECO:0007669"/>
    <property type="project" value="InterPro"/>
</dbReference>
<dbReference type="GO" id="GO:0005829">
    <property type="term" value="C:cytosol"/>
    <property type="evidence" value="ECO:0007669"/>
    <property type="project" value="TreeGrafter"/>
</dbReference>
<evidence type="ECO:0000313" key="5">
    <source>
        <dbReference type="EMBL" id="GEM48091.1"/>
    </source>
</evidence>
<dbReference type="Pfam" id="PF00588">
    <property type="entry name" value="SpoU_methylase"/>
    <property type="match status" value="1"/>
</dbReference>